<dbReference type="InterPro" id="IPR002347">
    <property type="entry name" value="SDR_fam"/>
</dbReference>
<comment type="similarity">
    <text evidence="1 3">Belongs to the short-chain dehydrogenases/reductases (SDR) family.</text>
</comment>
<dbReference type="PANTHER" id="PTHR44169:SF6">
    <property type="entry name" value="NADPH-DEPENDENT 1-ACYLDIHYDROXYACETONE PHOSPHATE REDUCTASE"/>
    <property type="match status" value="1"/>
</dbReference>
<accession>A0A660DY51</accession>
<evidence type="ECO:0000256" key="3">
    <source>
        <dbReference type="RuleBase" id="RU000363"/>
    </source>
</evidence>
<dbReference type="Pfam" id="PF00106">
    <property type="entry name" value="adh_short"/>
    <property type="match status" value="1"/>
</dbReference>
<keyword evidence="5" id="KW-1185">Reference proteome</keyword>
<dbReference type="Gene3D" id="3.40.50.720">
    <property type="entry name" value="NAD(P)-binding Rossmann-like Domain"/>
    <property type="match status" value="1"/>
</dbReference>
<organism evidence="4 5">
    <name type="scientific">Lactiplantibacillus mudanjiangensis</name>
    <dbReference type="NCBI Taxonomy" id="1296538"/>
    <lineage>
        <taxon>Bacteria</taxon>
        <taxon>Bacillati</taxon>
        <taxon>Bacillota</taxon>
        <taxon>Bacilli</taxon>
        <taxon>Lactobacillales</taxon>
        <taxon>Lactobacillaceae</taxon>
        <taxon>Lactiplantibacillus</taxon>
    </lineage>
</organism>
<name>A0A660DY51_9LACO</name>
<evidence type="ECO:0000256" key="2">
    <source>
        <dbReference type="ARBA" id="ARBA00023002"/>
    </source>
</evidence>
<evidence type="ECO:0000256" key="1">
    <source>
        <dbReference type="ARBA" id="ARBA00006484"/>
    </source>
</evidence>
<sequence>MQKKTVLITGASSGMGYAATMLFAQKGWEVYAGARRVDKIPTGSGIHPVKLDVTDAVSRAAFVHAAQVEGSLDVLINNAGYGEYGPLEEVSLAHAHKQLETNLFGATELTKLVLPTMRRQRSGRIVNISSIGGDMYSSLGGWYHIAKHGLNVWSDVLDTEIRQFGLRSVIVEPGGTASSWSEIAMGSIKNNLSPNTPYQTLVDGTLKMITNVGSHSSATSEDLAKVFYRAATDQRAKRRYYYNFSDRMMARMARVHPEIFHQVVMRMSARAIR</sequence>
<keyword evidence="2" id="KW-0560">Oxidoreductase</keyword>
<reference evidence="4 5" key="1">
    <citation type="submission" date="2018-11" db="EMBL/GenBank/DDBJ databases">
        <authorList>
            <person name="Wuyts S."/>
        </authorList>
    </citation>
    <scope>NUCLEOTIDE SEQUENCE [LARGE SCALE GENOMIC DNA]</scope>
    <source>
        <strain evidence="4">Lactobacillus mudanjiangensis AMBF249</strain>
    </source>
</reference>
<dbReference type="RefSeq" id="WP_130846074.1">
    <property type="nucleotide sequence ID" value="NZ_BJDY01000001.1"/>
</dbReference>
<gene>
    <name evidence="4" type="ORF">MUDAN_MDHGFNIF_03094</name>
</gene>
<dbReference type="AlphaFoldDB" id="A0A660DY51"/>
<evidence type="ECO:0000313" key="4">
    <source>
        <dbReference type="EMBL" id="VDG28681.1"/>
    </source>
</evidence>
<dbReference type="Proteomes" id="UP000289996">
    <property type="component" value="Unassembled WGS sequence"/>
</dbReference>
<dbReference type="SUPFAM" id="SSF51735">
    <property type="entry name" value="NAD(P)-binding Rossmann-fold domains"/>
    <property type="match status" value="1"/>
</dbReference>
<evidence type="ECO:0000313" key="5">
    <source>
        <dbReference type="Proteomes" id="UP000289996"/>
    </source>
</evidence>
<dbReference type="GO" id="GO:0016491">
    <property type="term" value="F:oxidoreductase activity"/>
    <property type="evidence" value="ECO:0007669"/>
    <property type="project" value="UniProtKB-KW"/>
</dbReference>
<dbReference type="PANTHER" id="PTHR44169">
    <property type="entry name" value="NADPH-DEPENDENT 1-ACYLDIHYDROXYACETONE PHOSPHATE REDUCTASE"/>
    <property type="match status" value="1"/>
</dbReference>
<dbReference type="EMBL" id="UYIG01000122">
    <property type="protein sequence ID" value="VDG28681.1"/>
    <property type="molecule type" value="Genomic_DNA"/>
</dbReference>
<protein>
    <submittedName>
        <fullName evidence="4">Short-chain dehydrogenase/reductase [Lactobacillus paracollinoides]</fullName>
    </submittedName>
</protein>
<dbReference type="PRINTS" id="PR00081">
    <property type="entry name" value="GDHRDH"/>
</dbReference>
<dbReference type="OrthoDB" id="9775296at2"/>
<dbReference type="PRINTS" id="PR00080">
    <property type="entry name" value="SDRFAMILY"/>
</dbReference>
<proteinExistence type="inferred from homology"/>
<dbReference type="InterPro" id="IPR036291">
    <property type="entry name" value="NAD(P)-bd_dom_sf"/>
</dbReference>